<proteinExistence type="predicted"/>
<organism evidence="1 2">
    <name type="scientific">Catharanthus roseus</name>
    <name type="common">Madagascar periwinkle</name>
    <name type="synonym">Vinca rosea</name>
    <dbReference type="NCBI Taxonomy" id="4058"/>
    <lineage>
        <taxon>Eukaryota</taxon>
        <taxon>Viridiplantae</taxon>
        <taxon>Streptophyta</taxon>
        <taxon>Embryophyta</taxon>
        <taxon>Tracheophyta</taxon>
        <taxon>Spermatophyta</taxon>
        <taxon>Magnoliopsida</taxon>
        <taxon>eudicotyledons</taxon>
        <taxon>Gunneridae</taxon>
        <taxon>Pentapetalae</taxon>
        <taxon>asterids</taxon>
        <taxon>lamiids</taxon>
        <taxon>Gentianales</taxon>
        <taxon>Apocynaceae</taxon>
        <taxon>Rauvolfioideae</taxon>
        <taxon>Vinceae</taxon>
        <taxon>Catharanthinae</taxon>
        <taxon>Catharanthus</taxon>
    </lineage>
</organism>
<comment type="caution">
    <text evidence="1">The sequence shown here is derived from an EMBL/GenBank/DDBJ whole genome shotgun (WGS) entry which is preliminary data.</text>
</comment>
<evidence type="ECO:0000313" key="1">
    <source>
        <dbReference type="EMBL" id="KAI5681902.1"/>
    </source>
</evidence>
<protein>
    <submittedName>
        <fullName evidence="1">Uncharacterized protein</fullName>
    </submittedName>
</protein>
<keyword evidence="2" id="KW-1185">Reference proteome</keyword>
<dbReference type="EMBL" id="CM044701">
    <property type="protein sequence ID" value="KAI5681902.1"/>
    <property type="molecule type" value="Genomic_DNA"/>
</dbReference>
<name>A0ACC0CAI6_CATRO</name>
<dbReference type="Proteomes" id="UP001060085">
    <property type="component" value="Linkage Group LG01"/>
</dbReference>
<sequence length="185" mass="21932">MFLLMDTMICRFKILNYLITVDIKEDHKLEVEEEEVSEEEDTTEHKRNFKDMKHGMKITCLNSNIANQLELYPYTTYEDIVVPKPQESTHKSWPKKEDTPKVAFKDHSKPKVEEKGKLITNLTRCFKCNRLGHIATKRTFVFREDLNGWLEKSDDDCQEDIYTFKSNISHSYLRYLPEEDTTKKG</sequence>
<gene>
    <name evidence="1" type="ORF">M9H77_03130</name>
</gene>
<accession>A0ACC0CAI6</accession>
<evidence type="ECO:0000313" key="2">
    <source>
        <dbReference type="Proteomes" id="UP001060085"/>
    </source>
</evidence>
<reference evidence="2" key="1">
    <citation type="journal article" date="2023" name="Nat. Plants">
        <title>Single-cell RNA sequencing provides a high-resolution roadmap for understanding the multicellular compartmentation of specialized metabolism.</title>
        <authorList>
            <person name="Sun S."/>
            <person name="Shen X."/>
            <person name="Li Y."/>
            <person name="Li Y."/>
            <person name="Wang S."/>
            <person name="Li R."/>
            <person name="Zhang H."/>
            <person name="Shen G."/>
            <person name="Guo B."/>
            <person name="Wei J."/>
            <person name="Xu J."/>
            <person name="St-Pierre B."/>
            <person name="Chen S."/>
            <person name="Sun C."/>
        </authorList>
    </citation>
    <scope>NUCLEOTIDE SEQUENCE [LARGE SCALE GENOMIC DNA]</scope>
</reference>